<name>A0AAV7RUU1_PLEWA</name>
<organism evidence="1 2">
    <name type="scientific">Pleurodeles waltl</name>
    <name type="common">Iberian ribbed newt</name>
    <dbReference type="NCBI Taxonomy" id="8319"/>
    <lineage>
        <taxon>Eukaryota</taxon>
        <taxon>Metazoa</taxon>
        <taxon>Chordata</taxon>
        <taxon>Craniata</taxon>
        <taxon>Vertebrata</taxon>
        <taxon>Euteleostomi</taxon>
        <taxon>Amphibia</taxon>
        <taxon>Batrachia</taxon>
        <taxon>Caudata</taxon>
        <taxon>Salamandroidea</taxon>
        <taxon>Salamandridae</taxon>
        <taxon>Pleurodelinae</taxon>
        <taxon>Pleurodeles</taxon>
    </lineage>
</organism>
<accession>A0AAV7RUU1</accession>
<evidence type="ECO:0000313" key="1">
    <source>
        <dbReference type="EMBL" id="KAJ1156584.1"/>
    </source>
</evidence>
<proteinExistence type="predicted"/>
<dbReference type="AlphaFoldDB" id="A0AAV7RUU1"/>
<sequence>MLHTKNEIDDELMKHYTPLFQSTVAAAPADFKVFLSSPHLPCLTTEQRVELDESLTLLEVQDSIHVLAAGKTLGPDGLPADFYKIAAVRGGFIGSFLTTS</sequence>
<dbReference type="EMBL" id="JANPWB010000009">
    <property type="protein sequence ID" value="KAJ1156584.1"/>
    <property type="molecule type" value="Genomic_DNA"/>
</dbReference>
<dbReference type="Proteomes" id="UP001066276">
    <property type="component" value="Chromosome 5"/>
</dbReference>
<keyword evidence="2" id="KW-1185">Reference proteome</keyword>
<gene>
    <name evidence="1" type="ORF">NDU88_009302</name>
</gene>
<reference evidence="1" key="1">
    <citation type="journal article" date="2022" name="bioRxiv">
        <title>Sequencing and chromosome-scale assembly of the giantPleurodeles waltlgenome.</title>
        <authorList>
            <person name="Brown T."/>
            <person name="Elewa A."/>
            <person name="Iarovenko S."/>
            <person name="Subramanian E."/>
            <person name="Araus A.J."/>
            <person name="Petzold A."/>
            <person name="Susuki M."/>
            <person name="Suzuki K.-i.T."/>
            <person name="Hayashi T."/>
            <person name="Toyoda A."/>
            <person name="Oliveira C."/>
            <person name="Osipova E."/>
            <person name="Leigh N.D."/>
            <person name="Simon A."/>
            <person name="Yun M.H."/>
        </authorList>
    </citation>
    <scope>NUCLEOTIDE SEQUENCE</scope>
    <source>
        <strain evidence="1">20211129_DDA</strain>
        <tissue evidence="1">Liver</tissue>
    </source>
</reference>
<comment type="caution">
    <text evidence="1">The sequence shown here is derived from an EMBL/GenBank/DDBJ whole genome shotgun (WGS) entry which is preliminary data.</text>
</comment>
<protein>
    <submittedName>
        <fullName evidence="1">Uncharacterized protein</fullName>
    </submittedName>
</protein>
<evidence type="ECO:0000313" key="2">
    <source>
        <dbReference type="Proteomes" id="UP001066276"/>
    </source>
</evidence>